<evidence type="ECO:0000313" key="4">
    <source>
        <dbReference type="Proteomes" id="UP001187192"/>
    </source>
</evidence>
<accession>A0AA88CVZ6</accession>
<evidence type="ECO:0000256" key="2">
    <source>
        <dbReference type="SAM" id="Phobius"/>
    </source>
</evidence>
<dbReference type="AlphaFoldDB" id="A0AA88CVZ6"/>
<keyword evidence="2" id="KW-0812">Transmembrane</keyword>
<gene>
    <name evidence="3" type="ORF">TIFTF001_006407</name>
</gene>
<dbReference type="EMBL" id="BTGU01000006">
    <property type="protein sequence ID" value="GMN36923.1"/>
    <property type="molecule type" value="Genomic_DNA"/>
</dbReference>
<dbReference type="Proteomes" id="UP001187192">
    <property type="component" value="Unassembled WGS sequence"/>
</dbReference>
<organism evidence="3 4">
    <name type="scientific">Ficus carica</name>
    <name type="common">Common fig</name>
    <dbReference type="NCBI Taxonomy" id="3494"/>
    <lineage>
        <taxon>Eukaryota</taxon>
        <taxon>Viridiplantae</taxon>
        <taxon>Streptophyta</taxon>
        <taxon>Embryophyta</taxon>
        <taxon>Tracheophyta</taxon>
        <taxon>Spermatophyta</taxon>
        <taxon>Magnoliopsida</taxon>
        <taxon>eudicotyledons</taxon>
        <taxon>Gunneridae</taxon>
        <taxon>Pentapetalae</taxon>
        <taxon>rosids</taxon>
        <taxon>fabids</taxon>
        <taxon>Rosales</taxon>
        <taxon>Moraceae</taxon>
        <taxon>Ficeae</taxon>
        <taxon>Ficus</taxon>
    </lineage>
</organism>
<evidence type="ECO:0008006" key="5">
    <source>
        <dbReference type="Google" id="ProtNLM"/>
    </source>
</evidence>
<feature type="compositionally biased region" description="Basic residues" evidence="1">
    <location>
        <begin position="8"/>
        <end position="21"/>
    </location>
</feature>
<keyword evidence="2" id="KW-0472">Membrane</keyword>
<feature type="region of interest" description="Disordered" evidence="1">
    <location>
        <begin position="1"/>
        <end position="42"/>
    </location>
</feature>
<feature type="transmembrane region" description="Helical" evidence="2">
    <location>
        <begin position="119"/>
        <end position="144"/>
    </location>
</feature>
<sequence>MGGGRGKDRGKRKRQREKRVSRAIPSIHYGKSNQQANGGGQDRNYTVWDYAVESRNGEYTQIQDAEDPQLGLFDQPLPCFGCGIGWFSFLLGFVFPLMWYYATFLYFGNYYRKDPRERAGLAAAAIAALICTVAVLIAVAVILFQSLEKVLVFQNDGYLKSIPGHGFLVDNYYFLVPINREAYIRVWQFGDEQ</sequence>
<feature type="transmembrane region" description="Helical" evidence="2">
    <location>
        <begin position="84"/>
        <end position="107"/>
    </location>
</feature>
<dbReference type="PANTHER" id="PTHR46666">
    <property type="entry name" value="60S RIBOSOMAL L18A-LIKE PROTEIN"/>
    <property type="match status" value="1"/>
</dbReference>
<name>A0AA88CVZ6_FICCA</name>
<evidence type="ECO:0000313" key="3">
    <source>
        <dbReference type="EMBL" id="GMN36923.1"/>
    </source>
</evidence>
<keyword evidence="4" id="KW-1185">Reference proteome</keyword>
<comment type="caution">
    <text evidence="3">The sequence shown here is derived from an EMBL/GenBank/DDBJ whole genome shotgun (WGS) entry which is preliminary data.</text>
</comment>
<reference evidence="3" key="1">
    <citation type="submission" date="2023-07" db="EMBL/GenBank/DDBJ databases">
        <title>draft genome sequence of fig (Ficus carica).</title>
        <authorList>
            <person name="Takahashi T."/>
            <person name="Nishimura K."/>
        </authorList>
    </citation>
    <scope>NUCLEOTIDE SEQUENCE</scope>
</reference>
<dbReference type="PANTHER" id="PTHR46666:SF10">
    <property type="entry name" value="RIBOSOMAL PROTEIN L18AE FAMILY"/>
    <property type="match status" value="1"/>
</dbReference>
<evidence type="ECO:0000256" key="1">
    <source>
        <dbReference type="SAM" id="MobiDB-lite"/>
    </source>
</evidence>
<proteinExistence type="predicted"/>
<protein>
    <recommendedName>
        <fullName evidence="5">60S ribosomal protein L18a-like protein</fullName>
    </recommendedName>
</protein>
<keyword evidence="2" id="KW-1133">Transmembrane helix</keyword>